<dbReference type="Proteomes" id="UP000316471">
    <property type="component" value="Unassembled WGS sequence"/>
</dbReference>
<organism evidence="2 3">
    <name type="scientific">Aerolutibacter ruishenii</name>
    <dbReference type="NCBI Taxonomy" id="686800"/>
    <lineage>
        <taxon>Bacteria</taxon>
        <taxon>Pseudomonadati</taxon>
        <taxon>Pseudomonadota</taxon>
        <taxon>Gammaproteobacteria</taxon>
        <taxon>Lysobacterales</taxon>
        <taxon>Lysobacteraceae</taxon>
        <taxon>Aerolutibacter</taxon>
    </lineage>
</organism>
<comment type="caution">
    <text evidence="2">The sequence shown here is derived from an EMBL/GenBank/DDBJ whole genome shotgun (WGS) entry which is preliminary data.</text>
</comment>
<evidence type="ECO:0000313" key="2">
    <source>
        <dbReference type="EMBL" id="TWI06349.1"/>
    </source>
</evidence>
<name>A0A562LFE8_9GAMM</name>
<dbReference type="EMBL" id="VLKP01000017">
    <property type="protein sequence ID" value="TWI06349.1"/>
    <property type="molecule type" value="Genomic_DNA"/>
</dbReference>
<feature type="region of interest" description="Disordered" evidence="1">
    <location>
        <begin position="79"/>
        <end position="105"/>
    </location>
</feature>
<evidence type="ECO:0000256" key="1">
    <source>
        <dbReference type="SAM" id="MobiDB-lite"/>
    </source>
</evidence>
<reference evidence="2 3" key="1">
    <citation type="journal article" date="2015" name="Stand. Genomic Sci.">
        <title>Genomic Encyclopedia of Bacterial and Archaeal Type Strains, Phase III: the genomes of soil and plant-associated and newly described type strains.</title>
        <authorList>
            <person name="Whitman W.B."/>
            <person name="Woyke T."/>
            <person name="Klenk H.P."/>
            <person name="Zhou Y."/>
            <person name="Lilburn T.G."/>
            <person name="Beck B.J."/>
            <person name="De Vos P."/>
            <person name="Vandamme P."/>
            <person name="Eisen J.A."/>
            <person name="Garrity G."/>
            <person name="Hugenholtz P."/>
            <person name="Kyrpides N.C."/>
        </authorList>
    </citation>
    <scope>NUCLEOTIDE SEQUENCE [LARGE SCALE GENOMIC DNA]</scope>
    <source>
        <strain evidence="2 3">CGMCC 1.10136</strain>
    </source>
</reference>
<sequence>MMPLNDRDAADLERRLLSEHGELIGGTALARGLGYRTARAFQVAVQRERMPIETFTLTGRRGRFARTFELARWLASRGAAEPAASEPATNAEAEPAGPQGGDAMR</sequence>
<proteinExistence type="predicted"/>
<protein>
    <submittedName>
        <fullName evidence="2">Uncharacterized protein</fullName>
    </submittedName>
</protein>
<dbReference type="AlphaFoldDB" id="A0A562LFE8"/>
<evidence type="ECO:0000313" key="3">
    <source>
        <dbReference type="Proteomes" id="UP000316471"/>
    </source>
</evidence>
<accession>A0A562LFE8</accession>
<keyword evidence="3" id="KW-1185">Reference proteome</keyword>
<gene>
    <name evidence="2" type="ORF">IP93_02969</name>
</gene>